<organism evidence="1 2">
    <name type="scientific">Striga asiatica</name>
    <name type="common">Asiatic witchweed</name>
    <name type="synonym">Buchnera asiatica</name>
    <dbReference type="NCBI Taxonomy" id="4170"/>
    <lineage>
        <taxon>Eukaryota</taxon>
        <taxon>Viridiplantae</taxon>
        <taxon>Streptophyta</taxon>
        <taxon>Embryophyta</taxon>
        <taxon>Tracheophyta</taxon>
        <taxon>Spermatophyta</taxon>
        <taxon>Magnoliopsida</taxon>
        <taxon>eudicotyledons</taxon>
        <taxon>Gunneridae</taxon>
        <taxon>Pentapetalae</taxon>
        <taxon>asterids</taxon>
        <taxon>lamiids</taxon>
        <taxon>Lamiales</taxon>
        <taxon>Orobanchaceae</taxon>
        <taxon>Buchnereae</taxon>
        <taxon>Striga</taxon>
    </lineage>
</organism>
<name>A0A5A7R210_STRAF</name>
<keyword evidence="1" id="KW-0251">Elongation factor</keyword>
<evidence type="ECO:0000313" key="2">
    <source>
        <dbReference type="Proteomes" id="UP000325081"/>
    </source>
</evidence>
<keyword evidence="2" id="KW-1185">Reference proteome</keyword>
<accession>A0A5A7R210</accession>
<dbReference type="GO" id="GO:0003746">
    <property type="term" value="F:translation elongation factor activity"/>
    <property type="evidence" value="ECO:0007669"/>
    <property type="project" value="UniProtKB-KW"/>
</dbReference>
<dbReference type="EMBL" id="BKCP01009848">
    <property type="protein sequence ID" value="GER51763.1"/>
    <property type="molecule type" value="Genomic_DNA"/>
</dbReference>
<comment type="caution">
    <text evidence="1">The sequence shown here is derived from an EMBL/GenBank/DDBJ whole genome shotgun (WGS) entry which is preliminary data.</text>
</comment>
<dbReference type="Proteomes" id="UP000325081">
    <property type="component" value="Unassembled WGS sequence"/>
</dbReference>
<proteinExistence type="predicted"/>
<sequence>MTQATVEEPPCNDEGVICNMNPNEDPAYHLSDIVIIVGAWESTKQMMVSNVCETQMEKVVVAPMMKQARTWKRKADKSGRLQRKKRKEEEYPLDKVEWFNFVYLSTIKQEREFQWLFLQEDKEQWGEE</sequence>
<dbReference type="AlphaFoldDB" id="A0A5A7R210"/>
<evidence type="ECO:0000313" key="1">
    <source>
        <dbReference type="EMBL" id="GER51763.1"/>
    </source>
</evidence>
<keyword evidence="1" id="KW-0648">Protein biosynthesis</keyword>
<gene>
    <name evidence="1" type="ORF">STAS_29170</name>
</gene>
<reference evidence="2" key="1">
    <citation type="journal article" date="2019" name="Curr. Biol.">
        <title>Genome Sequence of Striga asiatica Provides Insight into the Evolution of Plant Parasitism.</title>
        <authorList>
            <person name="Yoshida S."/>
            <person name="Kim S."/>
            <person name="Wafula E.K."/>
            <person name="Tanskanen J."/>
            <person name="Kim Y.M."/>
            <person name="Honaas L."/>
            <person name="Yang Z."/>
            <person name="Spallek T."/>
            <person name="Conn C.E."/>
            <person name="Ichihashi Y."/>
            <person name="Cheong K."/>
            <person name="Cui S."/>
            <person name="Der J.P."/>
            <person name="Gundlach H."/>
            <person name="Jiao Y."/>
            <person name="Hori C."/>
            <person name="Ishida J.K."/>
            <person name="Kasahara H."/>
            <person name="Kiba T."/>
            <person name="Kim M.S."/>
            <person name="Koo N."/>
            <person name="Laohavisit A."/>
            <person name="Lee Y.H."/>
            <person name="Lumba S."/>
            <person name="McCourt P."/>
            <person name="Mortimer J.C."/>
            <person name="Mutuku J.M."/>
            <person name="Nomura T."/>
            <person name="Sasaki-Sekimoto Y."/>
            <person name="Seto Y."/>
            <person name="Wang Y."/>
            <person name="Wakatake T."/>
            <person name="Sakakibara H."/>
            <person name="Demura T."/>
            <person name="Yamaguchi S."/>
            <person name="Yoneyama K."/>
            <person name="Manabe R.I."/>
            <person name="Nelson D.C."/>
            <person name="Schulman A.H."/>
            <person name="Timko M.P."/>
            <person name="dePamphilis C.W."/>
            <person name="Choi D."/>
            <person name="Shirasu K."/>
        </authorList>
    </citation>
    <scope>NUCLEOTIDE SEQUENCE [LARGE SCALE GENOMIC DNA]</scope>
    <source>
        <strain evidence="2">cv. UVA1</strain>
    </source>
</reference>
<protein>
    <submittedName>
        <fullName evidence="1">Elongation factor G</fullName>
    </submittedName>
</protein>